<dbReference type="EMBL" id="CP113520">
    <property type="protein sequence ID" value="WAJ28080.1"/>
    <property type="molecule type" value="Genomic_DNA"/>
</dbReference>
<name>A0ACD4NMH3_9HYPH</name>
<evidence type="ECO:0000313" key="1">
    <source>
        <dbReference type="EMBL" id="WAJ28080.1"/>
    </source>
</evidence>
<protein>
    <submittedName>
        <fullName evidence="1">Glycosyltransferase family 4 protein</fullName>
    </submittedName>
</protein>
<accession>A0ACD4NMH3</accession>
<gene>
    <name evidence="1" type="ORF">OXU80_25185</name>
</gene>
<proteinExistence type="predicted"/>
<reference evidence="1" key="1">
    <citation type="submission" date="2022-11" db="EMBL/GenBank/DDBJ databases">
        <title>beta-Carotene-producing bacterium, Jeongeuplla avenae sp. nov., alleviates the salt stress of Arabidopsis seedlings.</title>
        <authorList>
            <person name="Jiang L."/>
            <person name="Lee J."/>
        </authorList>
    </citation>
    <scope>NUCLEOTIDE SEQUENCE</scope>
    <source>
        <strain evidence="1">DY_R2A_6</strain>
    </source>
</reference>
<evidence type="ECO:0000313" key="2">
    <source>
        <dbReference type="Proteomes" id="UP001163223"/>
    </source>
</evidence>
<organism evidence="1 2">
    <name type="scientific">Antarcticirhabdus aurantiaca</name>
    <dbReference type="NCBI Taxonomy" id="2606717"/>
    <lineage>
        <taxon>Bacteria</taxon>
        <taxon>Pseudomonadati</taxon>
        <taxon>Pseudomonadota</taxon>
        <taxon>Alphaproteobacteria</taxon>
        <taxon>Hyphomicrobiales</taxon>
        <taxon>Aurantimonadaceae</taxon>
        <taxon>Antarcticirhabdus</taxon>
    </lineage>
</organism>
<sequence>MTETHPADERGAAASSALPPRIAILMKGYPRLSETFIAQEILALERLGFRFEIWAMRRPTDGAVHPMHRQIAAPVRYLPEYLYKGVGRVLAGAWDARRRPGFKAFLSAAWADLRRDPTADRMRRIGQALVMAHELGAEVPHIHVHFLHTPASVARYAALLTGRRFTFSAHAKDIWTTTDWDKREKIADSAWGVTCTRTGLDELRRLSPAEDPSRVALAYHGLDLDRFPAPPERAEFKNGRDPAKPVEIVSVGRAVAKKGYDDLLAALATLPPERHWRLTHVGAGELLAELKAEAERLGLAGRIDWRGALPQDEVVAALRAADLFVLACKEGEKGDRDGLPNVIMEAASQKLPIVSTRFAGVPEFVEEGASGLLVPPSDPAALGAALDRLIGDPQARERLGEGAHARLRSAFALDAGIRDLQARFARILDEAGAPSVRP</sequence>
<dbReference type="Proteomes" id="UP001163223">
    <property type="component" value="Chromosome"/>
</dbReference>
<keyword evidence="2" id="KW-1185">Reference proteome</keyword>